<organism evidence="1 2">
    <name type="scientific">Ladona fulva</name>
    <name type="common">Scarce chaser dragonfly</name>
    <name type="synonym">Libellula fulva</name>
    <dbReference type="NCBI Taxonomy" id="123851"/>
    <lineage>
        <taxon>Eukaryota</taxon>
        <taxon>Metazoa</taxon>
        <taxon>Ecdysozoa</taxon>
        <taxon>Arthropoda</taxon>
        <taxon>Hexapoda</taxon>
        <taxon>Insecta</taxon>
        <taxon>Pterygota</taxon>
        <taxon>Palaeoptera</taxon>
        <taxon>Odonata</taxon>
        <taxon>Epiprocta</taxon>
        <taxon>Anisoptera</taxon>
        <taxon>Libelluloidea</taxon>
        <taxon>Libellulidae</taxon>
        <taxon>Ladona</taxon>
    </lineage>
</organism>
<protein>
    <submittedName>
        <fullName evidence="1">Uncharacterized protein</fullName>
    </submittedName>
</protein>
<evidence type="ECO:0000313" key="1">
    <source>
        <dbReference type="EMBL" id="KAG8239303.1"/>
    </source>
</evidence>
<reference evidence="1" key="2">
    <citation type="submission" date="2017-10" db="EMBL/GenBank/DDBJ databases">
        <title>Ladona fulva Genome sequencing and assembly.</title>
        <authorList>
            <person name="Murali S."/>
            <person name="Richards S."/>
            <person name="Bandaranaike D."/>
            <person name="Bellair M."/>
            <person name="Blankenburg K."/>
            <person name="Chao H."/>
            <person name="Dinh H."/>
            <person name="Doddapaneni H."/>
            <person name="Dugan-Rocha S."/>
            <person name="Elkadiri S."/>
            <person name="Gnanaolivu R."/>
            <person name="Hernandez B."/>
            <person name="Skinner E."/>
            <person name="Javaid M."/>
            <person name="Lee S."/>
            <person name="Li M."/>
            <person name="Ming W."/>
            <person name="Munidasa M."/>
            <person name="Muniz J."/>
            <person name="Nguyen L."/>
            <person name="Hughes D."/>
            <person name="Osuji N."/>
            <person name="Pu L.-L."/>
            <person name="Puazo M."/>
            <person name="Qu C."/>
            <person name="Quiroz J."/>
            <person name="Raj R."/>
            <person name="Weissenberger G."/>
            <person name="Xin Y."/>
            <person name="Zou X."/>
            <person name="Han Y."/>
            <person name="Worley K."/>
            <person name="Muzny D."/>
            <person name="Gibbs R."/>
        </authorList>
    </citation>
    <scope>NUCLEOTIDE SEQUENCE</scope>
    <source>
        <strain evidence="1">Sampled in the wild</strain>
    </source>
</reference>
<sequence>MFAEDTRIRSYREKNSCSSILSGAADFTGRVWSLTLDHTNGEKAVIRDSFGIISVMFADGGNEAYGGALYKKIEKNHHGS</sequence>
<proteinExistence type="predicted"/>
<keyword evidence="2" id="KW-1185">Reference proteome</keyword>
<dbReference type="Proteomes" id="UP000792457">
    <property type="component" value="Unassembled WGS sequence"/>
</dbReference>
<comment type="caution">
    <text evidence="1">The sequence shown here is derived from an EMBL/GenBank/DDBJ whole genome shotgun (WGS) entry which is preliminary data.</text>
</comment>
<name>A0A8K0KRZ2_LADFU</name>
<gene>
    <name evidence="1" type="ORF">J437_LFUL018754</name>
</gene>
<reference evidence="1" key="1">
    <citation type="submission" date="2013-04" db="EMBL/GenBank/DDBJ databases">
        <authorList>
            <person name="Qu J."/>
            <person name="Murali S.C."/>
            <person name="Bandaranaike D."/>
            <person name="Bellair M."/>
            <person name="Blankenburg K."/>
            <person name="Chao H."/>
            <person name="Dinh H."/>
            <person name="Doddapaneni H."/>
            <person name="Downs B."/>
            <person name="Dugan-Rocha S."/>
            <person name="Elkadiri S."/>
            <person name="Gnanaolivu R.D."/>
            <person name="Hernandez B."/>
            <person name="Javaid M."/>
            <person name="Jayaseelan J.C."/>
            <person name="Lee S."/>
            <person name="Li M."/>
            <person name="Ming W."/>
            <person name="Munidasa M."/>
            <person name="Muniz J."/>
            <person name="Nguyen L."/>
            <person name="Ongeri F."/>
            <person name="Osuji N."/>
            <person name="Pu L.-L."/>
            <person name="Puazo M."/>
            <person name="Qu C."/>
            <person name="Quiroz J."/>
            <person name="Raj R."/>
            <person name="Weissenberger G."/>
            <person name="Xin Y."/>
            <person name="Zou X."/>
            <person name="Han Y."/>
            <person name="Richards S."/>
            <person name="Worley K."/>
            <person name="Muzny D."/>
            <person name="Gibbs R."/>
        </authorList>
    </citation>
    <scope>NUCLEOTIDE SEQUENCE</scope>
    <source>
        <strain evidence="1">Sampled in the wild</strain>
    </source>
</reference>
<evidence type="ECO:0000313" key="2">
    <source>
        <dbReference type="Proteomes" id="UP000792457"/>
    </source>
</evidence>
<dbReference type="EMBL" id="KZ309588">
    <property type="protein sequence ID" value="KAG8239303.1"/>
    <property type="molecule type" value="Genomic_DNA"/>
</dbReference>
<dbReference type="AlphaFoldDB" id="A0A8K0KRZ2"/>
<accession>A0A8K0KRZ2</accession>